<name>A0AAE0K0A7_9PEZI</name>
<protein>
    <submittedName>
        <fullName evidence="3">Glycoside hydrolase family 16 protein</fullName>
    </submittedName>
</protein>
<keyword evidence="4" id="KW-1185">Reference proteome</keyword>
<dbReference type="GO" id="GO:0005975">
    <property type="term" value="P:carbohydrate metabolic process"/>
    <property type="evidence" value="ECO:0007669"/>
    <property type="project" value="InterPro"/>
</dbReference>
<reference evidence="3" key="2">
    <citation type="submission" date="2023-06" db="EMBL/GenBank/DDBJ databases">
        <authorList>
            <consortium name="Lawrence Berkeley National Laboratory"/>
            <person name="Haridas S."/>
            <person name="Hensen N."/>
            <person name="Bonometti L."/>
            <person name="Westerberg I."/>
            <person name="Brannstrom I.O."/>
            <person name="Guillou S."/>
            <person name="Cros-Aarteil S."/>
            <person name="Calhoun S."/>
            <person name="Kuo A."/>
            <person name="Mondo S."/>
            <person name="Pangilinan J."/>
            <person name="Riley R."/>
            <person name="Labutti K."/>
            <person name="Andreopoulos B."/>
            <person name="Lipzen A."/>
            <person name="Chen C."/>
            <person name="Yanf M."/>
            <person name="Daum C."/>
            <person name="Ng V."/>
            <person name="Clum A."/>
            <person name="Steindorff A."/>
            <person name="Ohm R."/>
            <person name="Martin F."/>
            <person name="Silar P."/>
            <person name="Natvig D."/>
            <person name="Lalanne C."/>
            <person name="Gautier V."/>
            <person name="Ament-Velasquez S.L."/>
            <person name="Kruys A."/>
            <person name="Hutchinson M.I."/>
            <person name="Powell A.J."/>
            <person name="Barry K."/>
            <person name="Miller A.N."/>
            <person name="Grigoriev I.V."/>
            <person name="Debuchy R."/>
            <person name="Gladieux P."/>
            <person name="Thoren M.H."/>
            <person name="Johannesson H."/>
        </authorList>
    </citation>
    <scope>NUCLEOTIDE SEQUENCE</scope>
    <source>
        <strain evidence="3">CBS 958.72</strain>
    </source>
</reference>
<dbReference type="SUPFAM" id="SSF49899">
    <property type="entry name" value="Concanavalin A-like lectins/glucanases"/>
    <property type="match status" value="1"/>
</dbReference>
<dbReference type="InterPro" id="IPR050546">
    <property type="entry name" value="Glycosyl_Hydrlase_16"/>
</dbReference>
<dbReference type="InterPro" id="IPR013320">
    <property type="entry name" value="ConA-like_dom_sf"/>
</dbReference>
<dbReference type="Proteomes" id="UP001287356">
    <property type="component" value="Unassembled WGS sequence"/>
</dbReference>
<organism evidence="3 4">
    <name type="scientific">Lasiosphaeria ovina</name>
    <dbReference type="NCBI Taxonomy" id="92902"/>
    <lineage>
        <taxon>Eukaryota</taxon>
        <taxon>Fungi</taxon>
        <taxon>Dikarya</taxon>
        <taxon>Ascomycota</taxon>
        <taxon>Pezizomycotina</taxon>
        <taxon>Sordariomycetes</taxon>
        <taxon>Sordariomycetidae</taxon>
        <taxon>Sordariales</taxon>
        <taxon>Lasiosphaeriaceae</taxon>
        <taxon>Lasiosphaeria</taxon>
    </lineage>
</organism>
<dbReference type="EMBL" id="JAULSN010000007">
    <property type="protein sequence ID" value="KAK3367282.1"/>
    <property type="molecule type" value="Genomic_DNA"/>
</dbReference>
<feature type="domain" description="GH16" evidence="2">
    <location>
        <begin position="30"/>
        <end position="288"/>
    </location>
</feature>
<evidence type="ECO:0000313" key="3">
    <source>
        <dbReference type="EMBL" id="KAK3367282.1"/>
    </source>
</evidence>
<gene>
    <name evidence="3" type="ORF">B0T24DRAFT_635441</name>
</gene>
<dbReference type="PANTHER" id="PTHR10963">
    <property type="entry name" value="GLYCOSYL HYDROLASE-RELATED"/>
    <property type="match status" value="1"/>
</dbReference>
<feature type="signal peptide" evidence="1">
    <location>
        <begin position="1"/>
        <end position="19"/>
    </location>
</feature>
<evidence type="ECO:0000259" key="2">
    <source>
        <dbReference type="PROSITE" id="PS51762"/>
    </source>
</evidence>
<evidence type="ECO:0000256" key="1">
    <source>
        <dbReference type="SAM" id="SignalP"/>
    </source>
</evidence>
<dbReference type="GO" id="GO:0004553">
    <property type="term" value="F:hydrolase activity, hydrolyzing O-glycosyl compounds"/>
    <property type="evidence" value="ECO:0007669"/>
    <property type="project" value="InterPro"/>
</dbReference>
<keyword evidence="1" id="KW-0732">Signal</keyword>
<dbReference type="InterPro" id="IPR000757">
    <property type="entry name" value="Beta-glucanase-like"/>
</dbReference>
<dbReference type="AlphaFoldDB" id="A0AAE0K0A7"/>
<dbReference type="PROSITE" id="PS51762">
    <property type="entry name" value="GH16_2"/>
    <property type="match status" value="1"/>
</dbReference>
<accession>A0AAE0K0A7</accession>
<comment type="caution">
    <text evidence="3">The sequence shown here is derived from an EMBL/GenBank/DDBJ whole genome shotgun (WGS) entry which is preliminary data.</text>
</comment>
<dbReference type="PANTHER" id="PTHR10963:SF60">
    <property type="entry name" value="GRAM-NEGATIVE BACTERIA-BINDING PROTEIN 1-RELATED"/>
    <property type="match status" value="1"/>
</dbReference>
<sequence length="304" mass="33836">MIRTSAVVSLSLCLATAWASIPGMANYTAVWWDDFTGPAGSEVNQGLWNQVDRPNNPNKELEAYITGTSTVQLTGTDDGELRIIPYKTDRWYSGRLESKGTFTCPPGQSMVLQASIKFPNLDPNSGQSAGLWPAFWAMGNTIRLPQPDYQPWPYNIEFDIAETANIHGNSALGVMHYSDSESPLNYKWYDYDSGKFHTWSFKIDLRNPDWTQQSLVWYADGNEFNRITGDSFGTDPTTWNSIAQKAYFLILNVAVGGGFPGYPWDQTTGGPDSAMTVEYVAVYQSIEGRPQAKLQKTHQVKPGA</sequence>
<reference evidence="3" key="1">
    <citation type="journal article" date="2023" name="Mol. Phylogenet. Evol.">
        <title>Genome-scale phylogeny and comparative genomics of the fungal order Sordariales.</title>
        <authorList>
            <person name="Hensen N."/>
            <person name="Bonometti L."/>
            <person name="Westerberg I."/>
            <person name="Brannstrom I.O."/>
            <person name="Guillou S."/>
            <person name="Cros-Aarteil S."/>
            <person name="Calhoun S."/>
            <person name="Haridas S."/>
            <person name="Kuo A."/>
            <person name="Mondo S."/>
            <person name="Pangilinan J."/>
            <person name="Riley R."/>
            <person name="LaButti K."/>
            <person name="Andreopoulos B."/>
            <person name="Lipzen A."/>
            <person name="Chen C."/>
            <person name="Yan M."/>
            <person name="Daum C."/>
            <person name="Ng V."/>
            <person name="Clum A."/>
            <person name="Steindorff A."/>
            <person name="Ohm R.A."/>
            <person name="Martin F."/>
            <person name="Silar P."/>
            <person name="Natvig D.O."/>
            <person name="Lalanne C."/>
            <person name="Gautier V."/>
            <person name="Ament-Velasquez S.L."/>
            <person name="Kruys A."/>
            <person name="Hutchinson M.I."/>
            <person name="Powell A.J."/>
            <person name="Barry K."/>
            <person name="Miller A.N."/>
            <person name="Grigoriev I.V."/>
            <person name="Debuchy R."/>
            <person name="Gladieux P."/>
            <person name="Hiltunen Thoren M."/>
            <person name="Johannesson H."/>
        </authorList>
    </citation>
    <scope>NUCLEOTIDE SEQUENCE</scope>
    <source>
        <strain evidence="3">CBS 958.72</strain>
    </source>
</reference>
<dbReference type="Gene3D" id="2.60.120.200">
    <property type="match status" value="1"/>
</dbReference>
<keyword evidence="3" id="KW-0378">Hydrolase</keyword>
<feature type="chain" id="PRO_5042159204" evidence="1">
    <location>
        <begin position="20"/>
        <end position="304"/>
    </location>
</feature>
<proteinExistence type="predicted"/>
<evidence type="ECO:0000313" key="4">
    <source>
        <dbReference type="Proteomes" id="UP001287356"/>
    </source>
</evidence>